<dbReference type="SUPFAM" id="SSF52058">
    <property type="entry name" value="L domain-like"/>
    <property type="match status" value="1"/>
</dbReference>
<dbReference type="InterPro" id="IPR032675">
    <property type="entry name" value="LRR_dom_sf"/>
</dbReference>
<dbReference type="GO" id="GO:0003723">
    <property type="term" value="F:RNA binding"/>
    <property type="evidence" value="ECO:0007669"/>
    <property type="project" value="TreeGrafter"/>
</dbReference>
<comment type="caution">
    <text evidence="13">The sequence shown here is derived from an EMBL/GenBank/DDBJ whole genome shotgun (WGS) entry which is preliminary data.</text>
</comment>
<dbReference type="SMART" id="SM00804">
    <property type="entry name" value="TAP_C"/>
    <property type="match status" value="1"/>
</dbReference>
<dbReference type="InterPro" id="IPR018222">
    <property type="entry name" value="Nuclear_transport_factor_2_euk"/>
</dbReference>
<keyword evidence="3" id="KW-0813">Transport</keyword>
<keyword evidence="5" id="KW-0677">Repeat</keyword>
<dbReference type="STRING" id="61424.A0A2T9Z6L0"/>
<evidence type="ECO:0000259" key="11">
    <source>
        <dbReference type="PROSITE" id="PS50177"/>
    </source>
</evidence>
<dbReference type="InterPro" id="IPR001611">
    <property type="entry name" value="Leu-rich_rpt"/>
</dbReference>
<dbReference type="SUPFAM" id="SSF54427">
    <property type="entry name" value="NTF2-like"/>
    <property type="match status" value="1"/>
</dbReference>
<evidence type="ECO:0000256" key="7">
    <source>
        <dbReference type="ARBA" id="ARBA00023242"/>
    </source>
</evidence>
<dbReference type="PANTHER" id="PTHR10662:SF22">
    <property type="entry name" value="NUCLEAR RNA EXPORT FACTOR 1"/>
    <property type="match status" value="1"/>
</dbReference>
<dbReference type="Gene3D" id="3.10.450.50">
    <property type="match status" value="1"/>
</dbReference>
<dbReference type="InterPro" id="IPR030217">
    <property type="entry name" value="NXF_fam"/>
</dbReference>
<evidence type="ECO:0000313" key="13">
    <source>
        <dbReference type="EMBL" id="PVV00236.1"/>
    </source>
</evidence>
<keyword evidence="7" id="KW-0539">Nucleus</keyword>
<reference evidence="13 14" key="1">
    <citation type="journal article" date="2018" name="MBio">
        <title>Comparative Genomics Reveals the Core Gene Toolbox for the Fungus-Insect Symbiosis.</title>
        <authorList>
            <person name="Wang Y."/>
            <person name="Stata M."/>
            <person name="Wang W."/>
            <person name="Stajich J.E."/>
            <person name="White M.M."/>
            <person name="Moncalvo J.M."/>
        </authorList>
    </citation>
    <scope>NUCLEOTIDE SEQUENCE [LARGE SCALE GENOMIC DNA]</scope>
    <source>
        <strain evidence="13 14">AUS-77-4</strain>
    </source>
</reference>
<dbReference type="InterPro" id="IPR002075">
    <property type="entry name" value="NTF2_dom"/>
</dbReference>
<evidence type="ECO:0000259" key="12">
    <source>
        <dbReference type="PROSITE" id="PS51281"/>
    </source>
</evidence>
<feature type="compositionally biased region" description="Basic and acidic residues" evidence="10">
    <location>
        <begin position="26"/>
        <end position="35"/>
    </location>
</feature>
<dbReference type="InterPro" id="IPR005637">
    <property type="entry name" value="TAP_C_dom"/>
</dbReference>
<feature type="domain" description="TAP-C" evidence="12">
    <location>
        <begin position="589"/>
        <end position="641"/>
    </location>
</feature>
<dbReference type="Gene3D" id="3.80.10.10">
    <property type="entry name" value="Ribonuclease Inhibitor"/>
    <property type="match status" value="1"/>
</dbReference>
<evidence type="ECO:0000256" key="8">
    <source>
        <dbReference type="ARBA" id="ARBA00055253"/>
    </source>
</evidence>
<dbReference type="SUPFAM" id="SSF46934">
    <property type="entry name" value="UBA-like"/>
    <property type="match status" value="1"/>
</dbReference>
<evidence type="ECO:0000313" key="14">
    <source>
        <dbReference type="Proteomes" id="UP000245699"/>
    </source>
</evidence>
<feature type="domain" description="NTF2" evidence="11">
    <location>
        <begin position="383"/>
        <end position="554"/>
    </location>
</feature>
<dbReference type="InterPro" id="IPR057125">
    <property type="entry name" value="NXF1/2/3/5-like_LRR"/>
</dbReference>
<dbReference type="InterPro" id="IPR009060">
    <property type="entry name" value="UBA-like_sf"/>
</dbReference>
<proteinExistence type="inferred from homology"/>
<accession>A0A2T9Z6L0</accession>
<comment type="subcellular location">
    <subcellularLocation>
        <location evidence="1">Nucleus</location>
    </subcellularLocation>
</comment>
<dbReference type="Pfam" id="PF03943">
    <property type="entry name" value="TAP_C"/>
    <property type="match status" value="1"/>
</dbReference>
<dbReference type="Pfam" id="PF22602">
    <property type="entry name" value="NXF_NTF2"/>
    <property type="match status" value="1"/>
</dbReference>
<evidence type="ECO:0000256" key="9">
    <source>
        <dbReference type="ARBA" id="ARBA00069694"/>
    </source>
</evidence>
<dbReference type="OrthoDB" id="25872at2759"/>
<dbReference type="GO" id="GO:0042272">
    <property type="term" value="C:nuclear RNA export factor complex"/>
    <property type="evidence" value="ECO:0007669"/>
    <property type="project" value="UniProtKB-ARBA"/>
</dbReference>
<feature type="compositionally biased region" description="Basic residues" evidence="10">
    <location>
        <begin position="7"/>
        <end position="25"/>
    </location>
</feature>
<keyword evidence="4" id="KW-0433">Leucine-rich repeat</keyword>
<dbReference type="PROSITE" id="PS50177">
    <property type="entry name" value="NTF2_DOMAIN"/>
    <property type="match status" value="1"/>
</dbReference>
<sequence length="641" mass="70814">MADRITKGRGQKSTKKSNSKSKIKGKNSDTKDSYNDRLLGTSKSGSKITKGKGRSSKQKSFSSNGSRKSQSTNEKDSYSVLKISGVDQVIQKNLKGFLIKKTLGKVTIIKFLTGEDGAIVTVLNKSHATKVLELDGTLYFGKNLSITLIENNTAEGSSSSKGKLQELMEKFLLTRISTDSKVLNLQFMNNDPILKEIDAQFIIGSLESKVINAIFAIAARKYPEIETMDLSNNAMTSLSPISSISLHFPKLKNLSLQSNPVANIKELDYLGVAGSTKSLKYLRELQMTDTNIRNSILSNPGGDVMYLREIVTRFPSLEVLDSFVVAADIKANIIAEFERDNPGKIKSLVDTNNSSRSASTLTSWSSLVPISGSFTDSENTKNLVSGFIQGFFQLYDQNRGALGILYSEDSQFSISLNTSQPPSFIQNGLKNPLSMSKHLEHSHNLTKVKDYKRRKNNLFIGPQSIVSKIISLPGTVHILNDTNSFTYDSWGFPLLISGVFVNVIMIIVHGEFQEPDTNSKYSFDRTFMLSEAPQNSQALNSGWPCIIRQDLLSIRFYSGTDSFQIENTNPISQPINDVSNVVPTMGHTPEQMDLINKISAVTGLNQDWSTKCLLETGWDPQKALEAFNILKGSIPPEAFIR</sequence>
<dbReference type="AlphaFoldDB" id="A0A2T9Z6L0"/>
<dbReference type="GO" id="GO:0016973">
    <property type="term" value="P:poly(A)+ mRNA export from nucleus"/>
    <property type="evidence" value="ECO:0007669"/>
    <property type="project" value="TreeGrafter"/>
</dbReference>
<feature type="region of interest" description="Disordered" evidence="10">
    <location>
        <begin position="1"/>
        <end position="74"/>
    </location>
</feature>
<comment type="function">
    <text evidence="8">Involved in the export of mRNA from the nucleus to the cytoplasm.</text>
</comment>
<evidence type="ECO:0000256" key="2">
    <source>
        <dbReference type="ARBA" id="ARBA00009285"/>
    </source>
</evidence>
<dbReference type="FunFam" id="1.10.8.10:FF:000018">
    <property type="entry name" value="Nuclear RNA export factor 1"/>
    <property type="match status" value="1"/>
</dbReference>
<evidence type="ECO:0000256" key="4">
    <source>
        <dbReference type="ARBA" id="ARBA00022614"/>
    </source>
</evidence>
<dbReference type="Gene3D" id="1.10.8.10">
    <property type="entry name" value="DNA helicase RuvA subunit, C-terminal domain"/>
    <property type="match status" value="1"/>
</dbReference>
<name>A0A2T9Z6L0_9FUNG</name>
<dbReference type="CDD" id="cd14342">
    <property type="entry name" value="UBA_TAP-C"/>
    <property type="match status" value="1"/>
</dbReference>
<dbReference type="Pfam" id="PF24048">
    <property type="entry name" value="LRR_NXF1-5"/>
    <property type="match status" value="1"/>
</dbReference>
<evidence type="ECO:0000256" key="5">
    <source>
        <dbReference type="ARBA" id="ARBA00022737"/>
    </source>
</evidence>
<dbReference type="PANTHER" id="PTHR10662">
    <property type="entry name" value="NUCLEAR RNA EXPORT FACTOR"/>
    <property type="match status" value="1"/>
</dbReference>
<protein>
    <recommendedName>
        <fullName evidence="9">mRNA export factor MEX67</fullName>
    </recommendedName>
</protein>
<dbReference type="Proteomes" id="UP000245699">
    <property type="component" value="Unassembled WGS sequence"/>
</dbReference>
<dbReference type="EMBL" id="MBFT01000001">
    <property type="protein sequence ID" value="PVV00236.1"/>
    <property type="molecule type" value="Genomic_DNA"/>
</dbReference>
<keyword evidence="6" id="KW-0509">mRNA transport</keyword>
<organism evidence="13 14">
    <name type="scientific">Furculomyces boomerangus</name>
    <dbReference type="NCBI Taxonomy" id="61424"/>
    <lineage>
        <taxon>Eukaryota</taxon>
        <taxon>Fungi</taxon>
        <taxon>Fungi incertae sedis</taxon>
        <taxon>Zoopagomycota</taxon>
        <taxon>Kickxellomycotina</taxon>
        <taxon>Harpellomycetes</taxon>
        <taxon>Harpellales</taxon>
        <taxon>Harpellaceae</taxon>
        <taxon>Furculomyces</taxon>
    </lineage>
</organism>
<dbReference type="PROSITE" id="PS51450">
    <property type="entry name" value="LRR"/>
    <property type="match status" value="1"/>
</dbReference>
<dbReference type="InterPro" id="IPR032710">
    <property type="entry name" value="NTF2-like_dom_sf"/>
</dbReference>
<evidence type="ECO:0000256" key="6">
    <source>
        <dbReference type="ARBA" id="ARBA00022816"/>
    </source>
</evidence>
<keyword evidence="14" id="KW-1185">Reference proteome</keyword>
<dbReference type="PROSITE" id="PS51281">
    <property type="entry name" value="TAP_C"/>
    <property type="match status" value="1"/>
</dbReference>
<evidence type="ECO:0000256" key="10">
    <source>
        <dbReference type="SAM" id="MobiDB-lite"/>
    </source>
</evidence>
<gene>
    <name evidence="13" type="ORF">BB559_000002</name>
</gene>
<evidence type="ECO:0000256" key="3">
    <source>
        <dbReference type="ARBA" id="ARBA00022448"/>
    </source>
</evidence>
<comment type="similarity">
    <text evidence="2">Belongs to the NXF family.</text>
</comment>
<evidence type="ECO:0000256" key="1">
    <source>
        <dbReference type="ARBA" id="ARBA00004123"/>
    </source>
</evidence>